<protein>
    <submittedName>
        <fullName evidence="1">Uncharacterized protein</fullName>
    </submittedName>
</protein>
<dbReference type="EMBL" id="NHTK01000069">
    <property type="protein sequence ID" value="PPR08218.1"/>
    <property type="molecule type" value="Genomic_DNA"/>
</dbReference>
<evidence type="ECO:0000313" key="1">
    <source>
        <dbReference type="EMBL" id="PPR08218.1"/>
    </source>
</evidence>
<accession>A0A409YZ32</accession>
<dbReference type="AlphaFoldDB" id="A0A409YZ32"/>
<organism evidence="1 2">
    <name type="scientific">Panaeolus cyanescens</name>
    <dbReference type="NCBI Taxonomy" id="181874"/>
    <lineage>
        <taxon>Eukaryota</taxon>
        <taxon>Fungi</taxon>
        <taxon>Dikarya</taxon>
        <taxon>Basidiomycota</taxon>
        <taxon>Agaricomycotina</taxon>
        <taxon>Agaricomycetes</taxon>
        <taxon>Agaricomycetidae</taxon>
        <taxon>Agaricales</taxon>
        <taxon>Agaricineae</taxon>
        <taxon>Galeropsidaceae</taxon>
        <taxon>Panaeolus</taxon>
    </lineage>
</organism>
<keyword evidence="2" id="KW-1185">Reference proteome</keyword>
<evidence type="ECO:0000313" key="2">
    <source>
        <dbReference type="Proteomes" id="UP000284842"/>
    </source>
</evidence>
<dbReference type="Proteomes" id="UP000284842">
    <property type="component" value="Unassembled WGS sequence"/>
</dbReference>
<dbReference type="InParanoid" id="A0A409YZ32"/>
<name>A0A409YZ32_9AGAR</name>
<reference evidence="1 2" key="1">
    <citation type="journal article" date="2018" name="Evol. Lett.">
        <title>Horizontal gene cluster transfer increased hallucinogenic mushroom diversity.</title>
        <authorList>
            <person name="Reynolds H.T."/>
            <person name="Vijayakumar V."/>
            <person name="Gluck-Thaler E."/>
            <person name="Korotkin H.B."/>
            <person name="Matheny P.B."/>
            <person name="Slot J.C."/>
        </authorList>
    </citation>
    <scope>NUCLEOTIDE SEQUENCE [LARGE SCALE GENOMIC DNA]</scope>
    <source>
        <strain evidence="1 2">2629</strain>
    </source>
</reference>
<proteinExistence type="predicted"/>
<gene>
    <name evidence="1" type="ORF">CVT24_001233</name>
</gene>
<comment type="caution">
    <text evidence="1">The sequence shown here is derived from an EMBL/GenBank/DDBJ whole genome shotgun (WGS) entry which is preliminary data.</text>
</comment>
<dbReference type="OrthoDB" id="2104739at2759"/>
<sequence>MTDIHGRLIYDSTHPKPLLPHNHQFVDPICEEAYLKCVEYEQSGLTGEQTAAVFARTLGYLISEAFDGEGQRCISEQIMEYSKVDGGLAKLARIYIKHVILRFVSKDDVDSLLCYSDAVLVEDLDYATLRFLSRMQSQNYRCPLTKTTDIYFILRKQDLDAANLLDDEAMHRAHIRCVHFMPNFEKSEVDLKVDEIPPNGEEPLILVELWRRYFCVSIKSLLASGQTFYSPVNTLGVEYETACRINRLDIWLDHDTNPETKKMECTFDVALDVAHITPQEVERYPQRVNLGDVRMPSMMYLKIHACISRVYAWSGLKNVFGDPGVHAEGEEAILAEITPRLAQICFSAE</sequence>